<dbReference type="PANTHER" id="PTHR45947:SF3">
    <property type="entry name" value="SULFOQUINOVOSYL TRANSFERASE SQD2"/>
    <property type="match status" value="1"/>
</dbReference>
<evidence type="ECO:0000313" key="5">
    <source>
        <dbReference type="EMBL" id="UYC81938.1"/>
    </source>
</evidence>
<name>A0A9Q9T480_9MICO</name>
<sequence>MERMLVSGAQEFQAAGVDGHVLGVGQQHPFEGAIRDAGYSVTTTNRALHTAAGREVLRRLLVEAEPDVVHIHTEGRYLQTVLAFRRLDRRLPVVRTIHNVFDARGRWFVRRAVQALVADRLVSALIAPSPDVAGNEMRFGRRPQVIYNWVEDRFFDLARQRAEAVVAPSAPIVIVGNCSSIKNHEVVLEAALLGNLRVAHVGSEVDAGSVEGELLERLERAGLLAARGVGDPGAALVAGRVFAMPSRHEGMPVALAEALVVGLPAIVSDVPGLRWALGQSGVVALAEREPAKWSERLRAGALASGAPTIDFHAARGVAEYTAVYRATTIRRRRRAAT</sequence>
<dbReference type="InterPro" id="IPR050194">
    <property type="entry name" value="Glycosyltransferase_grp1"/>
</dbReference>
<organism evidence="5 6">
    <name type="scientific">Curtobacterium poinsettiae</name>
    <dbReference type="NCBI Taxonomy" id="159612"/>
    <lineage>
        <taxon>Bacteria</taxon>
        <taxon>Bacillati</taxon>
        <taxon>Actinomycetota</taxon>
        <taxon>Actinomycetes</taxon>
        <taxon>Micrococcales</taxon>
        <taxon>Microbacteriaceae</taxon>
        <taxon>Curtobacterium</taxon>
    </lineage>
</organism>
<dbReference type="InterPro" id="IPR028098">
    <property type="entry name" value="Glyco_trans_4-like_N"/>
</dbReference>
<dbReference type="AlphaFoldDB" id="A0A9Q9T480"/>
<dbReference type="GO" id="GO:1901137">
    <property type="term" value="P:carbohydrate derivative biosynthetic process"/>
    <property type="evidence" value="ECO:0007669"/>
    <property type="project" value="UniProtKB-ARBA"/>
</dbReference>
<evidence type="ECO:0000256" key="3">
    <source>
        <dbReference type="ARBA" id="ARBA00022679"/>
    </source>
</evidence>
<dbReference type="GO" id="GO:0016757">
    <property type="term" value="F:glycosyltransferase activity"/>
    <property type="evidence" value="ECO:0007669"/>
    <property type="project" value="UniProtKB-KW"/>
</dbReference>
<evidence type="ECO:0000256" key="1">
    <source>
        <dbReference type="ARBA" id="ARBA00021292"/>
    </source>
</evidence>
<reference evidence="5" key="1">
    <citation type="submission" date="2022-09" db="EMBL/GenBank/DDBJ databases">
        <title>Taxonomy of Curtobacterium flaccumfaciens.</title>
        <authorList>
            <person name="Osdaghi E."/>
            <person name="Taghavi S.M."/>
            <person name="Hamidizade M."/>
            <person name="Abachi H."/>
            <person name="Fazliarab A."/>
            <person name="Baeyen S."/>
            <person name="Portier P."/>
            <person name="Van Vaerenbergh J."/>
            <person name="Jacques M.-A."/>
        </authorList>
    </citation>
    <scope>NUCLEOTIDE SEQUENCE</scope>
    <source>
        <strain evidence="5">AGQB46</strain>
    </source>
</reference>
<keyword evidence="2 5" id="KW-0328">Glycosyltransferase</keyword>
<evidence type="ECO:0000256" key="2">
    <source>
        <dbReference type="ARBA" id="ARBA00022676"/>
    </source>
</evidence>
<protein>
    <recommendedName>
        <fullName evidence="1">D-inositol 3-phosphate glycosyltransferase</fullName>
    </recommendedName>
</protein>
<dbReference type="RefSeq" id="WP_262136868.1">
    <property type="nucleotide sequence ID" value="NZ_CP106879.1"/>
</dbReference>
<evidence type="ECO:0000313" key="6">
    <source>
        <dbReference type="Proteomes" id="UP001062223"/>
    </source>
</evidence>
<feature type="domain" description="Glycosyltransferase subfamily 4-like N-terminal" evidence="4">
    <location>
        <begin position="1"/>
        <end position="151"/>
    </location>
</feature>
<dbReference type="PANTHER" id="PTHR45947">
    <property type="entry name" value="SULFOQUINOVOSYL TRANSFERASE SQD2"/>
    <property type="match status" value="1"/>
</dbReference>
<dbReference type="SUPFAM" id="SSF53756">
    <property type="entry name" value="UDP-Glycosyltransferase/glycogen phosphorylase"/>
    <property type="match status" value="1"/>
</dbReference>
<dbReference type="Proteomes" id="UP001062223">
    <property type="component" value="Chromosome"/>
</dbReference>
<proteinExistence type="predicted"/>
<dbReference type="EMBL" id="CP106879">
    <property type="protein sequence ID" value="UYC81938.1"/>
    <property type="molecule type" value="Genomic_DNA"/>
</dbReference>
<dbReference type="Gene3D" id="3.40.50.2000">
    <property type="entry name" value="Glycogen Phosphorylase B"/>
    <property type="match status" value="2"/>
</dbReference>
<accession>A0A9Q9T480</accession>
<dbReference type="Pfam" id="PF13692">
    <property type="entry name" value="Glyco_trans_1_4"/>
    <property type="match status" value="1"/>
</dbReference>
<gene>
    <name evidence="5" type="ORF">OE229_05595</name>
</gene>
<keyword evidence="3 5" id="KW-0808">Transferase</keyword>
<evidence type="ECO:0000259" key="4">
    <source>
        <dbReference type="Pfam" id="PF13439"/>
    </source>
</evidence>
<dbReference type="KEGG" id="cpoi:OE229_05595"/>
<dbReference type="Pfam" id="PF13439">
    <property type="entry name" value="Glyco_transf_4"/>
    <property type="match status" value="1"/>
</dbReference>